<evidence type="ECO:0000256" key="1">
    <source>
        <dbReference type="ARBA" id="ARBA00022737"/>
    </source>
</evidence>
<keyword evidence="1" id="KW-0677">Repeat</keyword>
<proteinExistence type="predicted"/>
<evidence type="ECO:0000259" key="3">
    <source>
        <dbReference type="PROSITE" id="PS50020"/>
    </source>
</evidence>
<dbReference type="InterPro" id="IPR045148">
    <property type="entry name" value="TCRG1-like"/>
</dbReference>
<dbReference type="InterPro" id="IPR001202">
    <property type="entry name" value="WW_dom"/>
</dbReference>
<name>A0A2T9YKA0_9FUNG</name>
<reference evidence="5 6" key="1">
    <citation type="journal article" date="2018" name="MBio">
        <title>Comparative Genomics Reveals the Core Gene Toolbox for the Fungus-Insect Symbiosis.</title>
        <authorList>
            <person name="Wang Y."/>
            <person name="Stata M."/>
            <person name="Wang W."/>
            <person name="Stajich J.E."/>
            <person name="White M.M."/>
            <person name="Moncalvo J.M."/>
        </authorList>
    </citation>
    <scope>NUCLEOTIDE SEQUENCE [LARGE SCALE GENOMIC DNA]</scope>
    <source>
        <strain evidence="5 6">SWE-8-4</strain>
    </source>
</reference>
<feature type="region of interest" description="Disordered" evidence="2">
    <location>
        <begin position="359"/>
        <end position="498"/>
    </location>
</feature>
<dbReference type="PROSITE" id="PS01159">
    <property type="entry name" value="WW_DOMAIN_1"/>
    <property type="match status" value="1"/>
</dbReference>
<feature type="domain" description="WW" evidence="3">
    <location>
        <begin position="106"/>
        <end position="133"/>
    </location>
</feature>
<dbReference type="InterPro" id="IPR036517">
    <property type="entry name" value="FF_domain_sf"/>
</dbReference>
<dbReference type="EMBL" id="MBFR01000150">
    <property type="protein sequence ID" value="PVU92753.1"/>
    <property type="molecule type" value="Genomic_DNA"/>
</dbReference>
<dbReference type="PANTHER" id="PTHR15377:SF3">
    <property type="entry name" value="WW DOMAIN-CONTAINING PROTEIN"/>
    <property type="match status" value="1"/>
</dbReference>
<dbReference type="Pfam" id="PF00397">
    <property type="entry name" value="WW"/>
    <property type="match status" value="1"/>
</dbReference>
<sequence>MAFLFDKKHTQEPTTYALKAQKSDYLSFEWGEFYTREGFVYYYNKAKKFSVWFRPNADFLPLPGQNPKEFIDAWRNEQLLILKQNLKKQARNDSAVKITKVENTAWSLVKTAKNRIYYYNSDTKVSTWKIPEIFSTTNQAEYNAAKDILENTTDDQEQIQNTEMGEEDISWMLDQLQEEPQNLEETPDETNDHSKAHFVNDMRYKALTSAQEKKSIFDTACKELLMLRKSKLSLSTSSVKKTPFERLISEFNTDPPMSWNDFYKKYRKDTRFLSIPSLKQRQIKYKEFLDQYRKETKQKETAAQNSFFSMLGSITSINSESKLADFTDQLKFDIRYINAGSEEKKESLFNKYLIQRSKTRENYNSKSRSRSRDRYRDRSRTRYKSRSRSRDKSRTKYKSRSRTRDRDRHRSRTRYKTRSRSRDRDRDRPRSIHKNQHRSHSSHRGRSNSRSKYLPEHREERDGFSVSSFNDSKSSYYKNERNQLKSSNDSFENSRDNDTALRKLKQKRNREARINKNISSQAQIQAMKINARLNISSILVDVISFRETSLDKIFALLKKDSRLPQNVYDGTNPEFKSDEQLILNKSEVLELVEDHRSQLLQKRNMRFSKWLENKLKISKNNDSVNQNQLFIDSGWTQALKLILCEKEIIKLIVGKKFSDEAYNALICLIENQLVYFNEVSDVLDDCNKVLATGKLSNLKKSLEAQRYSDPDEIAMEIYKLMEEFYMDWQKNKITAAKGELAEAIYSNGFIEFLIRKNVVEKERHIQSLIEKQKMKNKIDNEADDNSTNKDLDTETNWTNIACSNAKLIEIIEILEDDNRYKALEFLGSERENVIKDVLTRYEKAIETNDSAFNVAKIKSNKEF</sequence>
<evidence type="ECO:0000256" key="2">
    <source>
        <dbReference type="SAM" id="MobiDB-lite"/>
    </source>
</evidence>
<comment type="caution">
    <text evidence="5">The sequence shown here is derived from an EMBL/GenBank/DDBJ whole genome shotgun (WGS) entry which is preliminary data.</text>
</comment>
<evidence type="ECO:0000313" key="4">
    <source>
        <dbReference type="EMBL" id="PVU89118.1"/>
    </source>
</evidence>
<feature type="domain" description="WW" evidence="3">
    <location>
        <begin position="24"/>
        <end position="57"/>
    </location>
</feature>
<dbReference type="EMBL" id="MBFR01000338">
    <property type="protein sequence ID" value="PVU89118.1"/>
    <property type="molecule type" value="Genomic_DNA"/>
</dbReference>
<feature type="compositionally biased region" description="Basic and acidic residues" evidence="2">
    <location>
        <begin position="453"/>
        <end position="463"/>
    </location>
</feature>
<feature type="compositionally biased region" description="Basic residues" evidence="2">
    <location>
        <begin position="431"/>
        <end position="449"/>
    </location>
</feature>
<evidence type="ECO:0000313" key="6">
    <source>
        <dbReference type="Proteomes" id="UP000245383"/>
    </source>
</evidence>
<dbReference type="Gene3D" id="1.10.10.440">
    <property type="entry name" value="FF domain"/>
    <property type="match status" value="3"/>
</dbReference>
<feature type="compositionally biased region" description="Basic and acidic residues" evidence="2">
    <location>
        <begin position="370"/>
        <end position="380"/>
    </location>
</feature>
<accession>A0A2T9YKA0</accession>
<gene>
    <name evidence="5" type="ORF">BB561_003634</name>
    <name evidence="4" type="ORF">BB561_005534</name>
</gene>
<feature type="compositionally biased region" description="Basic and acidic residues" evidence="2">
    <location>
        <begin position="420"/>
        <end position="430"/>
    </location>
</feature>
<dbReference type="GO" id="GO:0005634">
    <property type="term" value="C:nucleus"/>
    <property type="evidence" value="ECO:0007669"/>
    <property type="project" value="TreeGrafter"/>
</dbReference>
<dbReference type="GO" id="GO:0070063">
    <property type="term" value="F:RNA polymerase binding"/>
    <property type="evidence" value="ECO:0007669"/>
    <property type="project" value="InterPro"/>
</dbReference>
<dbReference type="SUPFAM" id="SSF81698">
    <property type="entry name" value="FF domain"/>
    <property type="match status" value="2"/>
</dbReference>
<dbReference type="Proteomes" id="UP000245383">
    <property type="component" value="Unassembled WGS sequence"/>
</dbReference>
<dbReference type="InterPro" id="IPR036020">
    <property type="entry name" value="WW_dom_sf"/>
</dbReference>
<dbReference type="STRING" id="133385.A0A2T9YKA0"/>
<dbReference type="AlphaFoldDB" id="A0A2T9YKA0"/>
<feature type="compositionally biased region" description="Basic residues" evidence="2">
    <location>
        <begin position="409"/>
        <end position="419"/>
    </location>
</feature>
<dbReference type="SUPFAM" id="SSF51045">
    <property type="entry name" value="WW domain"/>
    <property type="match status" value="2"/>
</dbReference>
<dbReference type="SMART" id="SM00456">
    <property type="entry name" value="WW"/>
    <property type="match status" value="2"/>
</dbReference>
<dbReference type="PANTHER" id="PTHR15377">
    <property type="entry name" value="TRANSCRIPTION ELONGATION REGULATOR 1"/>
    <property type="match status" value="1"/>
</dbReference>
<dbReference type="OrthoDB" id="410044at2759"/>
<dbReference type="CDD" id="cd00201">
    <property type="entry name" value="WW"/>
    <property type="match status" value="1"/>
</dbReference>
<keyword evidence="6" id="KW-1185">Reference proteome</keyword>
<dbReference type="PROSITE" id="PS50020">
    <property type="entry name" value="WW_DOMAIN_2"/>
    <property type="match status" value="2"/>
</dbReference>
<organism evidence="5 6">
    <name type="scientific">Smittium simulii</name>
    <dbReference type="NCBI Taxonomy" id="133385"/>
    <lineage>
        <taxon>Eukaryota</taxon>
        <taxon>Fungi</taxon>
        <taxon>Fungi incertae sedis</taxon>
        <taxon>Zoopagomycota</taxon>
        <taxon>Kickxellomycotina</taxon>
        <taxon>Harpellomycetes</taxon>
        <taxon>Harpellales</taxon>
        <taxon>Legeriomycetaceae</taxon>
        <taxon>Smittium</taxon>
    </lineage>
</organism>
<feature type="compositionally biased region" description="Low complexity" evidence="2">
    <location>
        <begin position="464"/>
        <end position="477"/>
    </location>
</feature>
<dbReference type="Gene3D" id="2.20.70.10">
    <property type="match status" value="1"/>
</dbReference>
<dbReference type="GO" id="GO:0003712">
    <property type="term" value="F:transcription coregulator activity"/>
    <property type="evidence" value="ECO:0007669"/>
    <property type="project" value="TreeGrafter"/>
</dbReference>
<evidence type="ECO:0000313" key="5">
    <source>
        <dbReference type="EMBL" id="PVU92753.1"/>
    </source>
</evidence>
<protein>
    <recommendedName>
        <fullName evidence="3">WW domain-containing protein</fullName>
    </recommendedName>
</protein>